<proteinExistence type="predicted"/>
<accession>A0A644WSV4</accession>
<comment type="caution">
    <text evidence="2">The sequence shown here is derived from an EMBL/GenBank/DDBJ whole genome shotgun (WGS) entry which is preliminary data.</text>
</comment>
<feature type="compositionally biased region" description="Polar residues" evidence="1">
    <location>
        <begin position="96"/>
        <end position="109"/>
    </location>
</feature>
<evidence type="ECO:0000256" key="1">
    <source>
        <dbReference type="SAM" id="MobiDB-lite"/>
    </source>
</evidence>
<evidence type="ECO:0000313" key="2">
    <source>
        <dbReference type="EMBL" id="MPM06611.1"/>
    </source>
</evidence>
<feature type="compositionally biased region" description="Polar residues" evidence="1">
    <location>
        <begin position="129"/>
        <end position="143"/>
    </location>
</feature>
<protein>
    <submittedName>
        <fullName evidence="2">Uncharacterized protein</fullName>
    </submittedName>
</protein>
<sequence length="143" mass="15386">MLPSFIRARAAAISPGRIAGGRPPLRPRCRASTSPAVVRSRIRARSNWAIAPKTWKVSMPPGVVVSMLSVKDTSPIFARSNSSAVAMSFFSDRANRSSFQTTSVSPVRSTSERIRPNSGRSSRAPDPRSVNTFSQPARLSASS</sequence>
<feature type="region of interest" description="Disordered" evidence="1">
    <location>
        <begin position="95"/>
        <end position="143"/>
    </location>
</feature>
<dbReference type="AlphaFoldDB" id="A0A644WSV4"/>
<dbReference type="EMBL" id="VSSQ01001246">
    <property type="protein sequence ID" value="MPM06611.1"/>
    <property type="molecule type" value="Genomic_DNA"/>
</dbReference>
<reference evidence="2" key="1">
    <citation type="submission" date="2019-08" db="EMBL/GenBank/DDBJ databases">
        <authorList>
            <person name="Kucharzyk K."/>
            <person name="Murdoch R.W."/>
            <person name="Higgins S."/>
            <person name="Loffler F."/>
        </authorList>
    </citation>
    <scope>NUCLEOTIDE SEQUENCE</scope>
</reference>
<name>A0A644WSV4_9ZZZZ</name>
<gene>
    <name evidence="2" type="ORF">SDC9_52913</name>
</gene>
<organism evidence="2">
    <name type="scientific">bioreactor metagenome</name>
    <dbReference type="NCBI Taxonomy" id="1076179"/>
    <lineage>
        <taxon>unclassified sequences</taxon>
        <taxon>metagenomes</taxon>
        <taxon>ecological metagenomes</taxon>
    </lineage>
</organism>